<reference evidence="5" key="1">
    <citation type="journal article" date="2019" name="Int. J. Syst. Evol. Microbiol.">
        <title>The Global Catalogue of Microorganisms (GCM) 10K type strain sequencing project: providing services to taxonomists for standard genome sequencing and annotation.</title>
        <authorList>
            <consortium name="The Broad Institute Genomics Platform"/>
            <consortium name="The Broad Institute Genome Sequencing Center for Infectious Disease"/>
            <person name="Wu L."/>
            <person name="Ma J."/>
        </authorList>
    </citation>
    <scope>NUCLEOTIDE SEQUENCE [LARGE SCALE GENOMIC DNA]</scope>
    <source>
        <strain evidence="5">CCUG 55074</strain>
    </source>
</reference>
<name>A0ABW3T1Y6_9CAUL</name>
<dbReference type="PANTHER" id="PTHR30273">
    <property type="entry name" value="PERIPLASMIC SIGNAL SENSOR AND SIGMA FACTOR ACTIVATOR FECR-RELATED"/>
    <property type="match status" value="1"/>
</dbReference>
<keyword evidence="5" id="KW-1185">Reference proteome</keyword>
<proteinExistence type="predicted"/>
<feature type="domain" description="FecR N-terminal" evidence="3">
    <location>
        <begin position="15"/>
        <end position="57"/>
    </location>
</feature>
<dbReference type="Gene3D" id="3.55.50.30">
    <property type="match status" value="1"/>
</dbReference>
<evidence type="ECO:0000256" key="1">
    <source>
        <dbReference type="SAM" id="Phobius"/>
    </source>
</evidence>
<dbReference type="InterPro" id="IPR032623">
    <property type="entry name" value="FecR_N"/>
</dbReference>
<evidence type="ECO:0000259" key="3">
    <source>
        <dbReference type="Pfam" id="PF16220"/>
    </source>
</evidence>
<dbReference type="PIRSF" id="PIRSF018266">
    <property type="entry name" value="FecR"/>
    <property type="match status" value="1"/>
</dbReference>
<gene>
    <name evidence="4" type="ORF">ACFQ27_11340</name>
</gene>
<evidence type="ECO:0000313" key="4">
    <source>
        <dbReference type="EMBL" id="MFD1191174.1"/>
    </source>
</evidence>
<evidence type="ECO:0000259" key="2">
    <source>
        <dbReference type="Pfam" id="PF04773"/>
    </source>
</evidence>
<feature type="transmembrane region" description="Helical" evidence="1">
    <location>
        <begin position="88"/>
        <end position="107"/>
    </location>
</feature>
<keyword evidence="1" id="KW-0812">Transmembrane</keyword>
<feature type="domain" description="FecR protein" evidence="2">
    <location>
        <begin position="116"/>
        <end position="208"/>
    </location>
</feature>
<sequence>MTDDAENPAADALREEALAWLIRVEAEDATPEDWAALTDWLEADPAHLEAYEAVEALSAEIDANAAGLREIAARGNVVAFAPRRPRRVWMPAAAAAAAALFILPVAWRGYQGVPVVYQTGQGETREVDLTDGTQIRLDARSRMTVRLGWGARRVKLDGAQAAFDVAHDPRRPFLIDVGDQQVKVVGTAFNIRQDDRQVVVTVRRGVVEVRQPDLGPQPVARLVRGQELRHQVGAAKSVQASVDPDAAFGWTMGRLVCDDRPLTEIVADLNRRYATPIALSPRAARMRFSGVLDLADQDALVDRLAKYLALNVDRGGGKITLR</sequence>
<dbReference type="RefSeq" id="WP_377353660.1">
    <property type="nucleotide sequence ID" value="NZ_JBHTLQ010000022.1"/>
</dbReference>
<comment type="caution">
    <text evidence="4">The sequence shown here is derived from an EMBL/GenBank/DDBJ whole genome shotgun (WGS) entry which is preliminary data.</text>
</comment>
<dbReference type="InterPro" id="IPR006860">
    <property type="entry name" value="FecR"/>
</dbReference>
<dbReference type="Proteomes" id="UP001597216">
    <property type="component" value="Unassembled WGS sequence"/>
</dbReference>
<dbReference type="Pfam" id="PF04773">
    <property type="entry name" value="FecR"/>
    <property type="match status" value="1"/>
</dbReference>
<dbReference type="Gene3D" id="2.60.120.1440">
    <property type="match status" value="1"/>
</dbReference>
<accession>A0ABW3T1Y6</accession>
<dbReference type="PANTHER" id="PTHR30273:SF2">
    <property type="entry name" value="PROTEIN FECR"/>
    <property type="match status" value="1"/>
</dbReference>
<dbReference type="InterPro" id="IPR012373">
    <property type="entry name" value="Ferrdict_sens_TM"/>
</dbReference>
<keyword evidence="1" id="KW-1133">Transmembrane helix</keyword>
<keyword evidence="1" id="KW-0472">Membrane</keyword>
<dbReference type="EMBL" id="JBHTLQ010000022">
    <property type="protein sequence ID" value="MFD1191174.1"/>
    <property type="molecule type" value="Genomic_DNA"/>
</dbReference>
<dbReference type="Pfam" id="PF16220">
    <property type="entry name" value="DUF4880"/>
    <property type="match status" value="1"/>
</dbReference>
<organism evidence="4 5">
    <name type="scientific">Phenylobacterium conjunctum</name>
    <dbReference type="NCBI Taxonomy" id="1298959"/>
    <lineage>
        <taxon>Bacteria</taxon>
        <taxon>Pseudomonadati</taxon>
        <taxon>Pseudomonadota</taxon>
        <taxon>Alphaproteobacteria</taxon>
        <taxon>Caulobacterales</taxon>
        <taxon>Caulobacteraceae</taxon>
        <taxon>Phenylobacterium</taxon>
    </lineage>
</organism>
<protein>
    <submittedName>
        <fullName evidence="4">FecR family protein</fullName>
    </submittedName>
</protein>
<evidence type="ECO:0000313" key="5">
    <source>
        <dbReference type="Proteomes" id="UP001597216"/>
    </source>
</evidence>